<reference evidence="1" key="1">
    <citation type="submission" date="2018-12" db="EMBL/GenBank/DDBJ databases">
        <authorList>
            <person name="Shneider M.M."/>
            <person name="Kabanova A.P."/>
            <person name="Korzhenkov A.A."/>
            <person name="Toschakov S.V."/>
            <person name="Miroshnikov K.A."/>
        </authorList>
    </citation>
    <scope>NUCLEOTIDE SEQUENCE [LARGE SCALE GENOMIC DNA]</scope>
</reference>
<accession>A0A678ZZM4</accession>
<gene>
    <name evidence="1" type="ORF">Q19_24</name>
</gene>
<evidence type="ECO:0000313" key="2">
    <source>
        <dbReference type="Proteomes" id="UP000434467"/>
    </source>
</evidence>
<name>A0A678ZZM4_9CAUD</name>
<keyword evidence="1" id="KW-0808">Transferase</keyword>
<protein>
    <submittedName>
        <fullName evidence="1">Nucleotidyl transferase</fullName>
    </submittedName>
</protein>
<dbReference type="EMBL" id="MK290739">
    <property type="protein sequence ID" value="AZV02357.1"/>
    <property type="molecule type" value="Genomic_DNA"/>
</dbReference>
<dbReference type="GO" id="GO:0016740">
    <property type="term" value="F:transferase activity"/>
    <property type="evidence" value="ECO:0007669"/>
    <property type="project" value="UniProtKB-KW"/>
</dbReference>
<dbReference type="InterPro" id="IPR043519">
    <property type="entry name" value="NT_sf"/>
</dbReference>
<dbReference type="Proteomes" id="UP000434467">
    <property type="component" value="Segment"/>
</dbReference>
<keyword evidence="2" id="KW-1185">Reference proteome</keyword>
<organism evidence="1 2">
    <name type="scientific">Pectobacterium phage Q19</name>
    <dbReference type="NCBI Taxonomy" id="2500576"/>
    <lineage>
        <taxon>Viruses</taxon>
        <taxon>Duplodnaviria</taxon>
        <taxon>Heunggongvirae</taxon>
        <taxon>Uroviricota</taxon>
        <taxon>Caudoviricetes</taxon>
        <taxon>Autographivirales</taxon>
        <taxon>Autotranscriptaviridae</taxon>
        <taxon>Studiervirinae</taxon>
        <taxon>Maklayavirus</taxon>
        <taxon>Maklayavirus Q19</taxon>
    </lineage>
</organism>
<evidence type="ECO:0000313" key="1">
    <source>
        <dbReference type="EMBL" id="AZV02357.1"/>
    </source>
</evidence>
<dbReference type="SUPFAM" id="SSF81301">
    <property type="entry name" value="Nucleotidyltransferase"/>
    <property type="match status" value="1"/>
</dbReference>
<sequence>MQKQSVFLHHLDASIRTVYRWAIAGGACRNHYFGLSPKDYDVVVCLTDPEMRNHKGAFEFAKEVSRFVSIQGGSSRVMCAYGHGDFGERHLAVIKIDIHGDSYDLLVEHDATVLEAMQHFDCNLNQFFWDMFAEKVRYVGVPPLDELHWLKVVSEKRHAKMVQFFNDHVL</sequence>
<proteinExistence type="predicted"/>